<dbReference type="PANTHER" id="PTHR21206">
    <property type="entry name" value="SLD5 PROTEIN"/>
    <property type="match status" value="1"/>
</dbReference>
<dbReference type="PANTHER" id="PTHR21206:SF0">
    <property type="entry name" value="DNA REPLICATION COMPLEX GINS PROTEIN SLD5"/>
    <property type="match status" value="1"/>
</dbReference>
<keyword evidence="5 6" id="KW-0539">Nucleus</keyword>
<proteinExistence type="inferred from homology"/>
<dbReference type="InterPro" id="IPR036224">
    <property type="entry name" value="GINS_bundle-like_dom_sf"/>
</dbReference>
<reference evidence="9 10" key="1">
    <citation type="submission" date="2011-02" db="EMBL/GenBank/DDBJ databases">
        <title>The Genome Sequence of Sphaeroforma arctica JP610.</title>
        <authorList>
            <consortium name="The Broad Institute Genome Sequencing Platform"/>
            <person name="Russ C."/>
            <person name="Cuomo C."/>
            <person name="Young S.K."/>
            <person name="Zeng Q."/>
            <person name="Gargeya S."/>
            <person name="Alvarado L."/>
            <person name="Berlin A."/>
            <person name="Chapman S.B."/>
            <person name="Chen Z."/>
            <person name="Freedman E."/>
            <person name="Gellesch M."/>
            <person name="Goldberg J."/>
            <person name="Griggs A."/>
            <person name="Gujja S."/>
            <person name="Heilman E."/>
            <person name="Heiman D."/>
            <person name="Howarth C."/>
            <person name="Mehta T."/>
            <person name="Neiman D."/>
            <person name="Pearson M."/>
            <person name="Roberts A."/>
            <person name="Saif S."/>
            <person name="Shea T."/>
            <person name="Shenoy N."/>
            <person name="Sisk P."/>
            <person name="Stolte C."/>
            <person name="Sykes S."/>
            <person name="White J."/>
            <person name="Yandava C."/>
            <person name="Burger G."/>
            <person name="Gray M.W."/>
            <person name="Holland P.W.H."/>
            <person name="King N."/>
            <person name="Lang F.B.F."/>
            <person name="Roger A.J."/>
            <person name="Ruiz-Trillo I."/>
            <person name="Haas B."/>
            <person name="Nusbaum C."/>
            <person name="Birren B."/>
        </authorList>
    </citation>
    <scope>NUCLEOTIDE SEQUENCE [LARGE SCALE GENOMIC DNA]</scope>
    <source>
        <strain evidence="9 10">JP610</strain>
    </source>
</reference>
<feature type="domain" description="DNA replication complex GINS protein SLD5 C-terminal" evidence="8">
    <location>
        <begin position="152"/>
        <end position="194"/>
    </location>
</feature>
<name>A0A0L0G7T2_9EUKA</name>
<dbReference type="Proteomes" id="UP000054560">
    <property type="component" value="Unassembled WGS sequence"/>
</dbReference>
<evidence type="ECO:0000259" key="7">
    <source>
        <dbReference type="Pfam" id="PF05916"/>
    </source>
</evidence>
<dbReference type="GO" id="GO:0000727">
    <property type="term" value="P:double-strand break repair via break-induced replication"/>
    <property type="evidence" value="ECO:0007669"/>
    <property type="project" value="TreeGrafter"/>
</dbReference>
<dbReference type="AlphaFoldDB" id="A0A0L0G7T2"/>
<dbReference type="OrthoDB" id="338231at2759"/>
<evidence type="ECO:0000256" key="1">
    <source>
        <dbReference type="ARBA" id="ARBA00004123"/>
    </source>
</evidence>
<dbReference type="InterPro" id="IPR038749">
    <property type="entry name" value="Sld5_GINS_A"/>
</dbReference>
<dbReference type="eggNOG" id="KOG3176">
    <property type="taxonomic scope" value="Eukaryota"/>
</dbReference>
<evidence type="ECO:0000256" key="3">
    <source>
        <dbReference type="ARBA" id="ARBA00014804"/>
    </source>
</evidence>
<dbReference type="RefSeq" id="XP_014158969.1">
    <property type="nucleotide sequence ID" value="XM_014303494.1"/>
</dbReference>
<comment type="similarity">
    <text evidence="2 6">Belongs to the GINS4/SLD5 family.</text>
</comment>
<dbReference type="SUPFAM" id="SSF160059">
    <property type="entry name" value="PriA/YqbF domain"/>
    <property type="match status" value="1"/>
</dbReference>
<dbReference type="CDD" id="cd21692">
    <property type="entry name" value="GINS_B_Sld5"/>
    <property type="match status" value="1"/>
</dbReference>
<dbReference type="Pfam" id="PF05916">
    <property type="entry name" value="Sld5"/>
    <property type="match status" value="1"/>
</dbReference>
<dbReference type="CDD" id="cd11711">
    <property type="entry name" value="GINS_A_Sld5"/>
    <property type="match status" value="1"/>
</dbReference>
<comment type="subcellular location">
    <subcellularLocation>
        <location evidence="1 6">Nucleus</location>
    </subcellularLocation>
</comment>
<evidence type="ECO:0000313" key="9">
    <source>
        <dbReference type="EMBL" id="KNC85067.1"/>
    </source>
</evidence>
<evidence type="ECO:0000259" key="8">
    <source>
        <dbReference type="Pfam" id="PF16922"/>
    </source>
</evidence>
<evidence type="ECO:0000256" key="6">
    <source>
        <dbReference type="PIRNR" id="PIRNR007764"/>
    </source>
</evidence>
<dbReference type="InterPro" id="IPR021151">
    <property type="entry name" value="GINS_A"/>
</dbReference>
<dbReference type="GO" id="GO:0006261">
    <property type="term" value="P:DNA-templated DNA replication"/>
    <property type="evidence" value="ECO:0007669"/>
    <property type="project" value="InterPro"/>
</dbReference>
<accession>A0A0L0G7T2</accession>
<gene>
    <name evidence="9" type="ORF">SARC_02728</name>
</gene>
<dbReference type="InterPro" id="IPR008591">
    <property type="entry name" value="GINS_Sld5"/>
</dbReference>
<dbReference type="GeneID" id="25903232"/>
<sequence length="205" mass="23969">MELYYIERSFKPNKPLYWPQALINEKATPEILSYRDDLVDDVIEQIKSQEENVQAAGTANVANLFIAQLYMKEIERLRYLVSSYLRTRLWKIEEHALYILQNETLRNRLSDKEFEVAQKYAEIERKALDDAFISLLPNDPLQRDEMVTAVPPELNRPVFCKVLEDVDVPLEDGAPLELSKNDIVLTRYSYIRDVANEDNSPIQFI</sequence>
<dbReference type="STRING" id="667725.A0A0L0G7T2"/>
<evidence type="ECO:0000256" key="4">
    <source>
        <dbReference type="ARBA" id="ARBA00022705"/>
    </source>
</evidence>
<comment type="function">
    <text evidence="6">The GINS complex plays an essential role in the initiation of DNA replication.</text>
</comment>
<keyword evidence="4 6" id="KW-0235">DNA replication</keyword>
<dbReference type="PIRSF" id="PIRSF007764">
    <property type="entry name" value="Sld5"/>
    <property type="match status" value="1"/>
</dbReference>
<organism evidence="9 10">
    <name type="scientific">Sphaeroforma arctica JP610</name>
    <dbReference type="NCBI Taxonomy" id="667725"/>
    <lineage>
        <taxon>Eukaryota</taxon>
        <taxon>Ichthyosporea</taxon>
        <taxon>Ichthyophonida</taxon>
        <taxon>Sphaeroforma</taxon>
    </lineage>
</organism>
<evidence type="ECO:0000256" key="5">
    <source>
        <dbReference type="ARBA" id="ARBA00023242"/>
    </source>
</evidence>
<dbReference type="Gene3D" id="1.20.58.1030">
    <property type="match status" value="1"/>
</dbReference>
<dbReference type="InterPro" id="IPR031633">
    <property type="entry name" value="SLD5_C"/>
</dbReference>
<dbReference type="EMBL" id="KQ241722">
    <property type="protein sequence ID" value="KNC85067.1"/>
    <property type="molecule type" value="Genomic_DNA"/>
</dbReference>
<evidence type="ECO:0000313" key="10">
    <source>
        <dbReference type="Proteomes" id="UP000054560"/>
    </source>
</evidence>
<dbReference type="SUPFAM" id="SSF158573">
    <property type="entry name" value="GINS helical bundle-like"/>
    <property type="match status" value="1"/>
</dbReference>
<feature type="domain" description="GINS subunit" evidence="7">
    <location>
        <begin position="41"/>
        <end position="124"/>
    </location>
</feature>
<protein>
    <recommendedName>
        <fullName evidence="3 6">DNA replication complex GINS protein SLD5</fullName>
    </recommendedName>
</protein>
<keyword evidence="10" id="KW-1185">Reference proteome</keyword>
<evidence type="ECO:0000256" key="2">
    <source>
        <dbReference type="ARBA" id="ARBA00008187"/>
    </source>
</evidence>
<dbReference type="GO" id="GO:0000811">
    <property type="term" value="C:GINS complex"/>
    <property type="evidence" value="ECO:0007669"/>
    <property type="project" value="UniProtKB-UniRule"/>
</dbReference>
<dbReference type="Pfam" id="PF16922">
    <property type="entry name" value="SLD5_C"/>
    <property type="match status" value="1"/>
</dbReference>